<dbReference type="InterPro" id="IPR007373">
    <property type="entry name" value="Thiamin_PyroPKinase_B1-bd"/>
</dbReference>
<dbReference type="HOGENOM" id="CLU_044237_0_0_1"/>
<dbReference type="PIRSF" id="PIRSF031057">
    <property type="entry name" value="Thiamin_pyrophosphokinase"/>
    <property type="match status" value="1"/>
</dbReference>
<dbReference type="EC" id="2.7.6.2" evidence="7"/>
<dbReference type="Gene3D" id="3.40.50.10240">
    <property type="entry name" value="Thiamin pyrophosphokinase, catalytic domain"/>
    <property type="match status" value="1"/>
</dbReference>
<dbReference type="GO" id="GO:0006772">
    <property type="term" value="P:thiamine metabolic process"/>
    <property type="evidence" value="ECO:0007669"/>
    <property type="project" value="InterPro"/>
</dbReference>
<accession>H2AVK4</accession>
<protein>
    <recommendedName>
        <fullName evidence="7">Thiamine pyrophosphokinase</fullName>
        <ecNumber evidence="7">2.7.6.2</ecNumber>
    </recommendedName>
</protein>
<keyword evidence="10" id="KW-1185">Reference proteome</keyword>
<reference evidence="9 10" key="1">
    <citation type="journal article" date="2011" name="Proc. Natl. Acad. Sci. U.S.A.">
        <title>Evolutionary erosion of yeast sex chromosomes by mating-type switching accidents.</title>
        <authorList>
            <person name="Gordon J.L."/>
            <person name="Armisen D."/>
            <person name="Proux-Wera E."/>
            <person name="Oheigeartaigh S.S."/>
            <person name="Byrne K.P."/>
            <person name="Wolfe K.H."/>
        </authorList>
    </citation>
    <scope>NUCLEOTIDE SEQUENCE [LARGE SCALE GENOMIC DNA]</scope>
    <source>
        <strain evidence="10">ATCC 22294 / BCRC 22015 / CBS 2517 / CECT 1963 / NBRC 1671 / NRRL Y-8276</strain>
    </source>
</reference>
<dbReference type="InterPro" id="IPR007371">
    <property type="entry name" value="TPK_catalytic"/>
</dbReference>
<dbReference type="CDD" id="cd07995">
    <property type="entry name" value="TPK"/>
    <property type="match status" value="1"/>
</dbReference>
<dbReference type="InParanoid" id="H2AVK4"/>
<evidence type="ECO:0000256" key="7">
    <source>
        <dbReference type="PIRNR" id="PIRNR031057"/>
    </source>
</evidence>
<comment type="catalytic activity">
    <reaction evidence="7">
        <text>thiamine + ATP = thiamine diphosphate + AMP + H(+)</text>
        <dbReference type="Rhea" id="RHEA:11576"/>
        <dbReference type="ChEBI" id="CHEBI:15378"/>
        <dbReference type="ChEBI" id="CHEBI:18385"/>
        <dbReference type="ChEBI" id="CHEBI:30616"/>
        <dbReference type="ChEBI" id="CHEBI:58937"/>
        <dbReference type="ChEBI" id="CHEBI:456215"/>
    </reaction>
</comment>
<evidence type="ECO:0000259" key="8">
    <source>
        <dbReference type="SMART" id="SM00983"/>
    </source>
</evidence>
<dbReference type="FunCoup" id="H2AVK4">
    <property type="interactions" value="308"/>
</dbReference>
<dbReference type="GO" id="GO:0004788">
    <property type="term" value="F:thiamine diphosphokinase activity"/>
    <property type="evidence" value="ECO:0007669"/>
    <property type="project" value="UniProtKB-UniRule"/>
</dbReference>
<dbReference type="GO" id="GO:0005524">
    <property type="term" value="F:ATP binding"/>
    <property type="evidence" value="ECO:0007669"/>
    <property type="project" value="UniProtKB-UniRule"/>
</dbReference>
<keyword evidence="4 7" id="KW-0547">Nucleotide-binding</keyword>
<sequence>MSEECIENAERITVETDLIAGNLNKVNLLNDILKPRKEQNSVFLILNQKIKLSKRLFELIWDRFQIKICADAGANRLYHYLKSEDDRARYVPNYIIGDFDSIDEAVKDFYLKHGCVAIKQTTQYSTDFSKSINLMSLHFNSRKFHAMLNKKLENFGIPLESGIHELYDAIPVEEKSSINVLAIGAIGGRFDQTIHSISQLYTLKHSDPYFNLYYLTENDIIVLLLGGANVIEYDMGFRNECVGNCGILPIGEPTTIIESHGLKWDVKNWDTSISTGKVSSSNRFVGIDRCYVNVKDDMIMNIEVDLIKLQKYIE</sequence>
<evidence type="ECO:0000256" key="4">
    <source>
        <dbReference type="ARBA" id="ARBA00022741"/>
    </source>
</evidence>
<evidence type="ECO:0000313" key="9">
    <source>
        <dbReference type="EMBL" id="CCF58404.1"/>
    </source>
</evidence>
<evidence type="ECO:0000256" key="2">
    <source>
        <dbReference type="ARBA" id="ARBA00006785"/>
    </source>
</evidence>
<dbReference type="UniPathway" id="UPA00060">
    <property type="reaction ID" value="UER00597"/>
</dbReference>
<dbReference type="InterPro" id="IPR036759">
    <property type="entry name" value="TPK_catalytic_sf"/>
</dbReference>
<dbReference type="SUPFAM" id="SSF63862">
    <property type="entry name" value="Thiamin pyrophosphokinase, substrate-binding domain"/>
    <property type="match status" value="1"/>
</dbReference>
<keyword evidence="6 7" id="KW-0067">ATP-binding</keyword>
<dbReference type="AlphaFoldDB" id="H2AVK4"/>
<dbReference type="eggNOG" id="KOG3153">
    <property type="taxonomic scope" value="Eukaryota"/>
</dbReference>
<dbReference type="GO" id="GO:0016301">
    <property type="term" value="F:kinase activity"/>
    <property type="evidence" value="ECO:0007669"/>
    <property type="project" value="UniProtKB-UniRule"/>
</dbReference>
<feature type="domain" description="Thiamin pyrophosphokinase thiamin-binding" evidence="8">
    <location>
        <begin position="227"/>
        <end position="300"/>
    </location>
</feature>
<gene>
    <name evidence="9" type="primary">KAFR0E02510</name>
    <name evidence="9" type="ORF">KAFR_0E02510</name>
</gene>
<dbReference type="PANTHER" id="PTHR13622:SF8">
    <property type="entry name" value="THIAMIN PYROPHOSPHOKINASE 1"/>
    <property type="match status" value="1"/>
</dbReference>
<evidence type="ECO:0000256" key="5">
    <source>
        <dbReference type="ARBA" id="ARBA00022777"/>
    </source>
</evidence>
<proteinExistence type="inferred from homology"/>
<dbReference type="Pfam" id="PF04263">
    <property type="entry name" value="TPK_catalytic"/>
    <property type="match status" value="1"/>
</dbReference>
<dbReference type="OrthoDB" id="25149at2759"/>
<comment type="similarity">
    <text evidence="2 7">Belongs to the thiamine pyrophosphokinase family.</text>
</comment>
<dbReference type="PANTHER" id="PTHR13622">
    <property type="entry name" value="THIAMIN PYROPHOSPHOKINASE"/>
    <property type="match status" value="1"/>
</dbReference>
<dbReference type="InterPro" id="IPR036371">
    <property type="entry name" value="TPK_B1-bd_sf"/>
</dbReference>
<dbReference type="Gene3D" id="2.60.120.320">
    <property type="entry name" value="Thiamin pyrophosphokinase, thiamin-binding domain"/>
    <property type="match status" value="1"/>
</dbReference>
<comment type="pathway">
    <text evidence="1 7">Cofactor biosynthesis; thiamine diphosphate biosynthesis; thiamine diphosphate from thiamine: step 1/1.</text>
</comment>
<dbReference type="KEGG" id="kaf:KAFR_0E02510"/>
<keyword evidence="5 7" id="KW-0418">Kinase</keyword>
<evidence type="ECO:0000313" key="10">
    <source>
        <dbReference type="Proteomes" id="UP000005220"/>
    </source>
</evidence>
<dbReference type="SMART" id="SM00983">
    <property type="entry name" value="TPK_B1_binding"/>
    <property type="match status" value="1"/>
</dbReference>
<dbReference type="SUPFAM" id="SSF63999">
    <property type="entry name" value="Thiamin pyrophosphokinase, catalytic domain"/>
    <property type="match status" value="1"/>
</dbReference>
<evidence type="ECO:0000256" key="3">
    <source>
        <dbReference type="ARBA" id="ARBA00022679"/>
    </source>
</evidence>
<dbReference type="EMBL" id="HE650825">
    <property type="protein sequence ID" value="CCF58404.1"/>
    <property type="molecule type" value="Genomic_DNA"/>
</dbReference>
<dbReference type="RefSeq" id="XP_003957539.1">
    <property type="nucleotide sequence ID" value="XM_003957490.1"/>
</dbReference>
<keyword evidence="3 7" id="KW-0808">Transferase</keyword>
<dbReference type="Pfam" id="PF04265">
    <property type="entry name" value="TPK_B1_binding"/>
    <property type="match status" value="1"/>
</dbReference>
<name>H2AVK4_KAZAF</name>
<dbReference type="GeneID" id="13883062"/>
<dbReference type="Proteomes" id="UP000005220">
    <property type="component" value="Chromosome 5"/>
</dbReference>
<dbReference type="GO" id="GO:0009229">
    <property type="term" value="P:thiamine diphosphate biosynthetic process"/>
    <property type="evidence" value="ECO:0007669"/>
    <property type="project" value="UniProtKB-UniRule"/>
</dbReference>
<dbReference type="InterPro" id="IPR006282">
    <property type="entry name" value="Thi_PPkinase"/>
</dbReference>
<dbReference type="STRING" id="1071382.H2AVK4"/>
<organism evidence="9 10">
    <name type="scientific">Kazachstania africana (strain ATCC 22294 / BCRC 22015 / CBS 2517 / CECT 1963 / NBRC 1671 / NRRL Y-8276)</name>
    <name type="common">Yeast</name>
    <name type="synonym">Kluyveromyces africanus</name>
    <dbReference type="NCBI Taxonomy" id="1071382"/>
    <lineage>
        <taxon>Eukaryota</taxon>
        <taxon>Fungi</taxon>
        <taxon>Dikarya</taxon>
        <taxon>Ascomycota</taxon>
        <taxon>Saccharomycotina</taxon>
        <taxon>Saccharomycetes</taxon>
        <taxon>Saccharomycetales</taxon>
        <taxon>Saccharomycetaceae</taxon>
        <taxon>Kazachstania</taxon>
    </lineage>
</organism>
<evidence type="ECO:0000256" key="1">
    <source>
        <dbReference type="ARBA" id="ARBA00005078"/>
    </source>
</evidence>
<dbReference type="InterPro" id="IPR016966">
    <property type="entry name" value="Thiamin_pyrophosphokinase_euk"/>
</dbReference>
<dbReference type="GO" id="GO:0030975">
    <property type="term" value="F:thiamine binding"/>
    <property type="evidence" value="ECO:0007669"/>
    <property type="project" value="UniProtKB-UniRule"/>
</dbReference>
<evidence type="ECO:0000256" key="6">
    <source>
        <dbReference type="ARBA" id="ARBA00022840"/>
    </source>
</evidence>